<dbReference type="InterPro" id="IPR023393">
    <property type="entry name" value="START-like_dom_sf"/>
</dbReference>
<dbReference type="EMBL" id="CP046173">
    <property type="protein sequence ID" value="QIS19351.1"/>
    <property type="molecule type" value="Genomic_DNA"/>
</dbReference>
<evidence type="ECO:0000313" key="4">
    <source>
        <dbReference type="Proteomes" id="UP000500953"/>
    </source>
</evidence>
<dbReference type="InterPro" id="IPR013538">
    <property type="entry name" value="ASHA1/2-like_C"/>
</dbReference>
<reference evidence="3 4" key="1">
    <citation type="journal article" date="2019" name="ACS Chem. Biol.">
        <title>Identification and Mobilization of a Cryptic Antibiotic Biosynthesis Gene Locus from a Human-Pathogenic Nocardia Isolate.</title>
        <authorList>
            <person name="Herisse M."/>
            <person name="Ishida K."/>
            <person name="Porter J.L."/>
            <person name="Howden B."/>
            <person name="Hertweck C."/>
            <person name="Stinear T.P."/>
            <person name="Pidot S.J."/>
        </authorList>
    </citation>
    <scope>NUCLEOTIDE SEQUENCE [LARGE SCALE GENOMIC DNA]</scope>
    <source>
        <strain evidence="3 4">AUSMDU00012715</strain>
    </source>
</reference>
<comment type="similarity">
    <text evidence="1">Belongs to the AHA1 family.</text>
</comment>
<proteinExistence type="inferred from homology"/>
<dbReference type="Gene3D" id="3.30.530.20">
    <property type="match status" value="2"/>
</dbReference>
<gene>
    <name evidence="3" type="ORF">F6W96_14735</name>
</gene>
<sequence>MSRTGTLRRDGDRWELRFERELPHPEETVWRAVFDSDQLAHWYPAAERDLEPVVGGKVREVYGTGEQAVTIHGVVTALEPPHVLEYRMDSSAVGLAGFDEIRTLRFELHPLPTGCRLVFLHTFGDRPGAASFATGWHRCLDALADTLTDDPAADPEPSWPEQHERYVRQFGLDEGTAEQTDSATIIRFERQLMRHPVDEVWQALTAGHTPTAGTEPPAAFAPAGLPTGPARTVESPALLEFRTATTNPHTIRWQLRPGPGGARITLTDTAPQLTPEDTAEALAAWHDHIERIIADLGRQD</sequence>
<name>A0A6G9Z1T9_9NOCA</name>
<dbReference type="AlphaFoldDB" id="A0A6G9Z1T9"/>
<dbReference type="RefSeq" id="WP_167486638.1">
    <property type="nucleotide sequence ID" value="NZ_CP046173.1"/>
</dbReference>
<organism evidence="3 4">
    <name type="scientific">Nocardia terpenica</name>
    <dbReference type="NCBI Taxonomy" id="455432"/>
    <lineage>
        <taxon>Bacteria</taxon>
        <taxon>Bacillati</taxon>
        <taxon>Actinomycetota</taxon>
        <taxon>Actinomycetes</taxon>
        <taxon>Mycobacteriales</taxon>
        <taxon>Nocardiaceae</taxon>
        <taxon>Nocardia</taxon>
    </lineage>
</organism>
<feature type="domain" description="Activator of Hsp90 ATPase homologue 1/2-like C-terminal" evidence="2">
    <location>
        <begin position="24"/>
        <end position="147"/>
    </location>
</feature>
<dbReference type="SUPFAM" id="SSF55961">
    <property type="entry name" value="Bet v1-like"/>
    <property type="match status" value="2"/>
</dbReference>
<protein>
    <submittedName>
        <fullName evidence="3">Toxin-antitoxin system toxin subunit</fullName>
    </submittedName>
</protein>
<dbReference type="Pfam" id="PF08327">
    <property type="entry name" value="AHSA1"/>
    <property type="match status" value="1"/>
</dbReference>
<evidence type="ECO:0000256" key="1">
    <source>
        <dbReference type="ARBA" id="ARBA00006817"/>
    </source>
</evidence>
<dbReference type="Proteomes" id="UP000500953">
    <property type="component" value="Chromosome"/>
</dbReference>
<accession>A0A6G9Z1T9</accession>
<evidence type="ECO:0000259" key="2">
    <source>
        <dbReference type="Pfam" id="PF08327"/>
    </source>
</evidence>
<dbReference type="CDD" id="cd08899">
    <property type="entry name" value="SRPBCC_CalC_Aha1-like_6"/>
    <property type="match status" value="1"/>
</dbReference>
<evidence type="ECO:0000313" key="3">
    <source>
        <dbReference type="EMBL" id="QIS19351.1"/>
    </source>
</evidence>